<feature type="compositionally biased region" description="Polar residues" evidence="1">
    <location>
        <begin position="162"/>
        <end position="174"/>
    </location>
</feature>
<evidence type="ECO:0000313" key="5">
    <source>
        <dbReference type="Proteomes" id="UP000663856"/>
    </source>
</evidence>
<reference evidence="3" key="1">
    <citation type="submission" date="2021-02" db="EMBL/GenBank/DDBJ databases">
        <authorList>
            <person name="Nowell W R."/>
        </authorList>
    </citation>
    <scope>NUCLEOTIDE SEQUENCE</scope>
</reference>
<dbReference type="InterPro" id="IPR037394">
    <property type="entry name" value="TBATA-like"/>
</dbReference>
<gene>
    <name evidence="4" type="ORF">UXM345_LOCUS12729</name>
    <name evidence="3" type="ORF">WKI299_LOCUS5694</name>
    <name evidence="2" type="ORF">XDN619_LOCUS1600</name>
</gene>
<dbReference type="EMBL" id="CAJNRG010000075">
    <property type="protein sequence ID" value="CAF1965439.1"/>
    <property type="molecule type" value="Genomic_DNA"/>
</dbReference>
<proteinExistence type="predicted"/>
<feature type="compositionally biased region" description="Polar residues" evidence="1">
    <location>
        <begin position="138"/>
        <end position="147"/>
    </location>
</feature>
<name>A0A816N2Q9_9BILA</name>
<dbReference type="EMBL" id="CAJOBF010001343">
    <property type="protein sequence ID" value="CAF3940447.1"/>
    <property type="molecule type" value="Genomic_DNA"/>
</dbReference>
<dbReference type="Pfam" id="PF15256">
    <property type="entry name" value="SPATIAL"/>
    <property type="match status" value="1"/>
</dbReference>
<dbReference type="Proteomes" id="UP000663887">
    <property type="component" value="Unassembled WGS sequence"/>
</dbReference>
<accession>A0A816N2Q9</accession>
<feature type="region of interest" description="Disordered" evidence="1">
    <location>
        <begin position="133"/>
        <end position="193"/>
    </location>
</feature>
<comment type="caution">
    <text evidence="3">The sequence shown here is derived from an EMBL/GenBank/DDBJ whole genome shotgun (WGS) entry which is preliminary data.</text>
</comment>
<dbReference type="AlphaFoldDB" id="A0A816N2Q9"/>
<dbReference type="Proteomes" id="UP000663856">
    <property type="component" value="Unassembled WGS sequence"/>
</dbReference>
<sequence length="435" mass="49613">MAFYGPTFPNETHYETLASARQRFGNRSANMFFVRPARHVACPRRLKYMHDITTGYVPYVEDSNYVNQPSYRYVIDKGNNDNINKNNSFGFHNSVDAWRQQLIELAQQVNSSLISTGEQEPIIRSLRSSRISRHCSKRNTVPTNGNADDSDEQGISKRLLNRNLSTRYPTSKVNKPQVDEKPEQEETTTQEENQDSGIWLIPILCYILKIDNVVDAQDWLVNANPTEKRLAKELISRTMQDIKNHEIDVISDISNSDQSTTTSLNNVYWPYKIWQRQEKDRHQQHQLQQQQIQQVVKQSKLSSGTSLPSLTNDNSETCERATSPLRILTPARRLSTTTNSHHISVESLVIERPITRTVVDRTASAITARDNLSQITDRAPTIQARPFSTSPSFKLTNGHTRPSRRGYRVATSLNHCTDSFTNQISPTSRGKTPLV</sequence>
<organism evidence="3 5">
    <name type="scientific">Rotaria magnacalcarata</name>
    <dbReference type="NCBI Taxonomy" id="392030"/>
    <lineage>
        <taxon>Eukaryota</taxon>
        <taxon>Metazoa</taxon>
        <taxon>Spiralia</taxon>
        <taxon>Gnathifera</taxon>
        <taxon>Rotifera</taxon>
        <taxon>Eurotatoria</taxon>
        <taxon>Bdelloidea</taxon>
        <taxon>Philodinida</taxon>
        <taxon>Philodinidae</taxon>
        <taxon>Rotaria</taxon>
    </lineage>
</organism>
<evidence type="ECO:0000256" key="1">
    <source>
        <dbReference type="SAM" id="MobiDB-lite"/>
    </source>
</evidence>
<feature type="compositionally biased region" description="Acidic residues" evidence="1">
    <location>
        <begin position="182"/>
        <end position="193"/>
    </location>
</feature>
<evidence type="ECO:0000313" key="4">
    <source>
        <dbReference type="EMBL" id="CAF3940447.1"/>
    </source>
</evidence>
<evidence type="ECO:0000313" key="2">
    <source>
        <dbReference type="EMBL" id="CAF1965439.1"/>
    </source>
</evidence>
<evidence type="ECO:0000313" key="3">
    <source>
        <dbReference type="EMBL" id="CAF2018882.1"/>
    </source>
</evidence>
<protein>
    <submittedName>
        <fullName evidence="3">Uncharacterized protein</fullName>
    </submittedName>
</protein>
<dbReference type="EMBL" id="CAJNRF010001599">
    <property type="protein sequence ID" value="CAF2018882.1"/>
    <property type="molecule type" value="Genomic_DNA"/>
</dbReference>
<dbReference type="Proteomes" id="UP000663842">
    <property type="component" value="Unassembled WGS sequence"/>
</dbReference>